<sequence>MDRPRGKIPLVGCPVVIISKGVTGIVAVVVDARDVLRRSEAEFADLTRHALATKGRGWHENWYKATVKSGESYIEGLEASDLRLLDETMTRHHRQLSASGQGQKPASQ</sequence>
<proteinExistence type="predicted"/>
<evidence type="ECO:0000313" key="1">
    <source>
        <dbReference type="EMBL" id="CAB4203593.1"/>
    </source>
</evidence>
<reference evidence="1" key="1">
    <citation type="submission" date="2020-05" db="EMBL/GenBank/DDBJ databases">
        <authorList>
            <person name="Chiriac C."/>
            <person name="Salcher M."/>
            <person name="Ghai R."/>
            <person name="Kavagutti S V."/>
        </authorList>
    </citation>
    <scope>NUCLEOTIDE SEQUENCE</scope>
</reference>
<protein>
    <submittedName>
        <fullName evidence="1">Uncharacterized protein</fullName>
    </submittedName>
</protein>
<accession>A0A6J5S5D8</accession>
<dbReference type="EMBL" id="LR797331">
    <property type="protein sequence ID" value="CAB4203593.1"/>
    <property type="molecule type" value="Genomic_DNA"/>
</dbReference>
<name>A0A6J5S5D8_9CAUD</name>
<organism evidence="1">
    <name type="scientific">uncultured Caudovirales phage</name>
    <dbReference type="NCBI Taxonomy" id="2100421"/>
    <lineage>
        <taxon>Viruses</taxon>
        <taxon>Duplodnaviria</taxon>
        <taxon>Heunggongvirae</taxon>
        <taxon>Uroviricota</taxon>
        <taxon>Caudoviricetes</taxon>
        <taxon>Peduoviridae</taxon>
        <taxon>Maltschvirus</taxon>
        <taxon>Maltschvirus maltsch</taxon>
    </lineage>
</organism>
<gene>
    <name evidence="1" type="ORF">UFOVP1382_204</name>
</gene>